<reference evidence="1 2" key="1">
    <citation type="submission" date="2023-11" db="EMBL/GenBank/DDBJ databases">
        <title>Complete genome of Pseudomonas benzenivorans BA3361.</title>
        <authorList>
            <person name="Shin S.Y."/>
            <person name="Song J."/>
            <person name="Kang H."/>
        </authorList>
    </citation>
    <scope>NUCLEOTIDE SEQUENCE [LARGE SCALE GENOMIC DNA]</scope>
    <source>
        <strain evidence="1 2">HNIBRBA3361</strain>
    </source>
</reference>
<gene>
    <name evidence="1" type="ORF">SBP02_14350</name>
</gene>
<evidence type="ECO:0000313" key="1">
    <source>
        <dbReference type="EMBL" id="WPC03950.1"/>
    </source>
</evidence>
<organism evidence="1 2">
    <name type="scientific">Pseudomonas benzenivorans</name>
    <dbReference type="NCBI Taxonomy" id="556533"/>
    <lineage>
        <taxon>Bacteria</taxon>
        <taxon>Pseudomonadati</taxon>
        <taxon>Pseudomonadota</taxon>
        <taxon>Gammaproteobacteria</taxon>
        <taxon>Pseudomonadales</taxon>
        <taxon>Pseudomonadaceae</taxon>
        <taxon>Pseudomonas</taxon>
    </lineage>
</organism>
<proteinExistence type="predicted"/>
<dbReference type="CDD" id="cd01659">
    <property type="entry name" value="TRX_superfamily"/>
    <property type="match status" value="1"/>
</dbReference>
<dbReference type="PANTHER" id="PTHR34290">
    <property type="entry name" value="SI:CH73-390P7.2"/>
    <property type="match status" value="1"/>
</dbReference>
<evidence type="ECO:0000313" key="2">
    <source>
        <dbReference type="Proteomes" id="UP001305928"/>
    </source>
</evidence>
<sequence length="118" mass="14105">MARLKVYYDGACPRCVADRRRYERLARHDDSVEWVDITGKEEQLRAAGIDPYRALTELHVQDEQGRIHRELDAYILLMSRTRALRPLAWLLDLPGLKPLLSWCYRHWVLRRLHREGRL</sequence>
<dbReference type="Proteomes" id="UP001305928">
    <property type="component" value="Chromosome"/>
</dbReference>
<dbReference type="InterPro" id="IPR044691">
    <property type="entry name" value="DCC1_Trx"/>
</dbReference>
<dbReference type="Pfam" id="PF04134">
    <property type="entry name" value="DCC1-like"/>
    <property type="match status" value="1"/>
</dbReference>
<dbReference type="RefSeq" id="WP_318642731.1">
    <property type="nucleotide sequence ID" value="NZ_CP137892.1"/>
</dbReference>
<dbReference type="InterPro" id="IPR007263">
    <property type="entry name" value="DCC1-like"/>
</dbReference>
<protein>
    <submittedName>
        <fullName evidence="1">DUF393 domain-containing protein</fullName>
    </submittedName>
</protein>
<dbReference type="EMBL" id="CP137892">
    <property type="protein sequence ID" value="WPC03950.1"/>
    <property type="molecule type" value="Genomic_DNA"/>
</dbReference>
<dbReference type="PANTHER" id="PTHR34290:SF2">
    <property type="entry name" value="OS04G0668800 PROTEIN"/>
    <property type="match status" value="1"/>
</dbReference>
<keyword evidence="2" id="KW-1185">Reference proteome</keyword>
<name>A0ABZ0PTP8_9PSED</name>
<accession>A0ABZ0PTP8</accession>